<dbReference type="Proteomes" id="UP000194221">
    <property type="component" value="Unassembled WGS sequence"/>
</dbReference>
<feature type="non-terminal residue" evidence="2">
    <location>
        <position position="109"/>
    </location>
</feature>
<feature type="domain" description="GEVED" evidence="1">
    <location>
        <begin position="56"/>
        <end position="106"/>
    </location>
</feature>
<feature type="non-terminal residue" evidence="2">
    <location>
        <position position="1"/>
    </location>
</feature>
<proteinExistence type="predicted"/>
<gene>
    <name evidence="2" type="ORF">WH52_14705</name>
</gene>
<reference evidence="2 3" key="1">
    <citation type="submission" date="2015-03" db="EMBL/GenBank/DDBJ databases">
        <title>Genome sequence of Tenacibaculum sp. S2-2, isolated from intestinal microbiota of sea cucumber, Apostichopus japonicas.</title>
        <authorList>
            <person name="Shao Z."/>
            <person name="Wang L."/>
            <person name="Li X."/>
        </authorList>
    </citation>
    <scope>NUCLEOTIDE SEQUENCE [LARGE SCALE GENOMIC DNA]</scope>
    <source>
        <strain evidence="2 3">S2-2</strain>
    </source>
</reference>
<accession>A0A1Y2P8N5</accession>
<keyword evidence="3" id="KW-1185">Reference proteome</keyword>
<evidence type="ECO:0000313" key="3">
    <source>
        <dbReference type="Proteomes" id="UP000194221"/>
    </source>
</evidence>
<dbReference type="InParanoid" id="A0A1Y2P8N5"/>
<dbReference type="InterPro" id="IPR045474">
    <property type="entry name" value="GEVED"/>
</dbReference>
<protein>
    <recommendedName>
        <fullName evidence="1">GEVED domain-containing protein</fullName>
    </recommendedName>
</protein>
<evidence type="ECO:0000259" key="1">
    <source>
        <dbReference type="Pfam" id="PF20009"/>
    </source>
</evidence>
<evidence type="ECO:0000313" key="2">
    <source>
        <dbReference type="EMBL" id="OSY86802.1"/>
    </source>
</evidence>
<name>A0A1Y2P8N5_9FLAO</name>
<organism evidence="2 3">
    <name type="scientific">Tenacibaculum holothuriorum</name>
    <dbReference type="NCBI Taxonomy" id="1635173"/>
    <lineage>
        <taxon>Bacteria</taxon>
        <taxon>Pseudomonadati</taxon>
        <taxon>Bacteroidota</taxon>
        <taxon>Flavobacteriia</taxon>
        <taxon>Flavobacteriales</taxon>
        <taxon>Flavobacteriaceae</taxon>
        <taxon>Tenacibaculum</taxon>
    </lineage>
</organism>
<dbReference type="AlphaFoldDB" id="A0A1Y2P8N5"/>
<dbReference type="STRING" id="1635173.WH52_14705"/>
<comment type="caution">
    <text evidence="2">The sequence shown here is derived from an EMBL/GenBank/DDBJ whole genome shotgun (WGS) entry which is preliminary data.</text>
</comment>
<dbReference type="RefSeq" id="WP_233131582.1">
    <property type="nucleotide sequence ID" value="NZ_LAPZ01000031.1"/>
</dbReference>
<dbReference type="Pfam" id="PF20009">
    <property type="entry name" value="GEVED"/>
    <property type="match status" value="1"/>
</dbReference>
<sequence>GVTRVRFGSIDKADGTAKDKGYEDFTNLSTTVAPSSSVNLTVNVNTDGNYRIDAIAWIDWNQDGDFADSGETYDLGNISNVSNGALPVKAVAVPANAKSGSTRMRVSAR</sequence>
<dbReference type="EMBL" id="LAPZ01000031">
    <property type="protein sequence ID" value="OSY86802.1"/>
    <property type="molecule type" value="Genomic_DNA"/>
</dbReference>